<feature type="compositionally biased region" description="Polar residues" evidence="1">
    <location>
        <begin position="213"/>
        <end position="222"/>
    </location>
</feature>
<evidence type="ECO:0000313" key="3">
    <source>
        <dbReference type="EMBL" id="KAL0395395.1"/>
    </source>
</evidence>
<protein>
    <recommendedName>
        <fullName evidence="2">Reverse transcriptase/retrotransposon-derived protein RNase H-like domain-containing protein</fullName>
    </recommendedName>
</protein>
<feature type="region of interest" description="Disordered" evidence="1">
    <location>
        <begin position="184"/>
        <end position="232"/>
    </location>
</feature>
<dbReference type="Pfam" id="PF17919">
    <property type="entry name" value="RT_RNaseH_2"/>
    <property type="match status" value="1"/>
</dbReference>
<comment type="caution">
    <text evidence="3">The sequence shown here is derived from an EMBL/GenBank/DDBJ whole genome shotgun (WGS) entry which is preliminary data.</text>
</comment>
<dbReference type="EMBL" id="JACGWN010000016">
    <property type="protein sequence ID" value="KAL0395395.1"/>
    <property type="molecule type" value="Genomic_DNA"/>
</dbReference>
<accession>A0AAW2SSE9</accession>
<organism evidence="3">
    <name type="scientific">Sesamum latifolium</name>
    <dbReference type="NCBI Taxonomy" id="2727402"/>
    <lineage>
        <taxon>Eukaryota</taxon>
        <taxon>Viridiplantae</taxon>
        <taxon>Streptophyta</taxon>
        <taxon>Embryophyta</taxon>
        <taxon>Tracheophyta</taxon>
        <taxon>Spermatophyta</taxon>
        <taxon>Magnoliopsida</taxon>
        <taxon>eudicotyledons</taxon>
        <taxon>Gunneridae</taxon>
        <taxon>Pentapetalae</taxon>
        <taxon>asterids</taxon>
        <taxon>lamiids</taxon>
        <taxon>Lamiales</taxon>
        <taxon>Pedaliaceae</taxon>
        <taxon>Sesamum</taxon>
    </lineage>
</organism>
<reference evidence="3" key="2">
    <citation type="journal article" date="2024" name="Plant">
        <title>Genomic evolution and insights into agronomic trait innovations of Sesamum species.</title>
        <authorList>
            <person name="Miao H."/>
            <person name="Wang L."/>
            <person name="Qu L."/>
            <person name="Liu H."/>
            <person name="Sun Y."/>
            <person name="Le M."/>
            <person name="Wang Q."/>
            <person name="Wei S."/>
            <person name="Zheng Y."/>
            <person name="Lin W."/>
            <person name="Duan Y."/>
            <person name="Cao H."/>
            <person name="Xiong S."/>
            <person name="Wang X."/>
            <person name="Wei L."/>
            <person name="Li C."/>
            <person name="Ma Q."/>
            <person name="Ju M."/>
            <person name="Zhao R."/>
            <person name="Li G."/>
            <person name="Mu C."/>
            <person name="Tian Q."/>
            <person name="Mei H."/>
            <person name="Zhang T."/>
            <person name="Gao T."/>
            <person name="Zhang H."/>
        </authorList>
    </citation>
    <scope>NUCLEOTIDE SEQUENCE</scope>
    <source>
        <strain evidence="3">KEN1</strain>
    </source>
</reference>
<proteinExistence type="predicted"/>
<dbReference type="InterPro" id="IPR043502">
    <property type="entry name" value="DNA/RNA_pol_sf"/>
</dbReference>
<evidence type="ECO:0000256" key="1">
    <source>
        <dbReference type="SAM" id="MobiDB-lite"/>
    </source>
</evidence>
<dbReference type="AlphaFoldDB" id="A0AAW2SSE9"/>
<reference evidence="3" key="1">
    <citation type="submission" date="2020-06" db="EMBL/GenBank/DDBJ databases">
        <authorList>
            <person name="Li T."/>
            <person name="Hu X."/>
            <person name="Zhang T."/>
            <person name="Song X."/>
            <person name="Zhang H."/>
            <person name="Dai N."/>
            <person name="Sheng W."/>
            <person name="Hou X."/>
            <person name="Wei L."/>
        </authorList>
    </citation>
    <scope>NUCLEOTIDE SEQUENCE</scope>
    <source>
        <strain evidence="3">KEN1</strain>
        <tissue evidence="3">Leaf</tissue>
    </source>
</reference>
<name>A0AAW2SSE9_9LAMI</name>
<sequence>MKPPTNLNEVQRLAGGIAALSRFISRSAEPSLPFFKALRKAKDFVWDEECQQAFQDLKMYLARLPLLTKSIPGETLYLYLAADQQAVSSVLIKEEERLQKPIYYITQVSNQDASFGRIHKGNNIYGRDESSWLFHIDGSSTLTGSGAGVVETDWRKPLLEYLERSILPADEKEASRLKNRQPIKPYEWDTSGRPSRMMRSAGPEDVTIPTACPTYSRSSRAPKNNVGPLSLLPMGNGHSRCLPDGNGVTGERFKIGVLSKASNSVSHPSPIPKLTRKLKSSI</sequence>
<dbReference type="SUPFAM" id="SSF56672">
    <property type="entry name" value="DNA/RNA polymerases"/>
    <property type="match status" value="1"/>
</dbReference>
<dbReference type="PANTHER" id="PTHR48475:SF2">
    <property type="entry name" value="RIBONUCLEASE H"/>
    <property type="match status" value="1"/>
</dbReference>
<dbReference type="InterPro" id="IPR043128">
    <property type="entry name" value="Rev_trsase/Diguanyl_cyclase"/>
</dbReference>
<feature type="domain" description="Reverse transcriptase/retrotransposon-derived protein RNase H-like" evidence="2">
    <location>
        <begin position="46"/>
        <end position="108"/>
    </location>
</feature>
<dbReference type="PANTHER" id="PTHR48475">
    <property type="entry name" value="RIBONUCLEASE H"/>
    <property type="match status" value="1"/>
</dbReference>
<feature type="region of interest" description="Disordered" evidence="1">
    <location>
        <begin position="260"/>
        <end position="282"/>
    </location>
</feature>
<dbReference type="Gene3D" id="3.30.70.270">
    <property type="match status" value="1"/>
</dbReference>
<dbReference type="InterPro" id="IPR041577">
    <property type="entry name" value="RT_RNaseH_2"/>
</dbReference>
<gene>
    <name evidence="3" type="ORF">Slati_4505700</name>
</gene>
<evidence type="ECO:0000259" key="2">
    <source>
        <dbReference type="Pfam" id="PF17919"/>
    </source>
</evidence>